<keyword evidence="1" id="KW-0547">Nucleotide-binding</keyword>
<proteinExistence type="predicted"/>
<evidence type="ECO:0000313" key="5">
    <source>
        <dbReference type="Proteomes" id="UP000023152"/>
    </source>
</evidence>
<dbReference type="GO" id="GO:0035556">
    <property type="term" value="P:intracellular signal transduction"/>
    <property type="evidence" value="ECO:0007669"/>
    <property type="project" value="TreeGrafter"/>
</dbReference>
<protein>
    <recommendedName>
        <fullName evidence="3">Protein kinase domain-containing protein</fullName>
    </recommendedName>
</protein>
<dbReference type="Gene3D" id="1.10.510.10">
    <property type="entry name" value="Transferase(Phosphotransferase) domain 1"/>
    <property type="match status" value="1"/>
</dbReference>
<gene>
    <name evidence="4" type="ORF">RFI_31771</name>
</gene>
<feature type="domain" description="Protein kinase" evidence="3">
    <location>
        <begin position="1"/>
        <end position="179"/>
    </location>
</feature>
<dbReference type="PANTHER" id="PTHR24346:SF77">
    <property type="entry name" value="SERINE THREONINE PROTEIN KINASE"/>
    <property type="match status" value="1"/>
</dbReference>
<dbReference type="CDD" id="cd14008">
    <property type="entry name" value="STKc_LKB1_CaMKK"/>
    <property type="match status" value="1"/>
</dbReference>
<dbReference type="InterPro" id="IPR008271">
    <property type="entry name" value="Ser/Thr_kinase_AS"/>
</dbReference>
<comment type="caution">
    <text evidence="4">The sequence shown here is derived from an EMBL/GenBank/DDBJ whole genome shotgun (WGS) entry which is preliminary data.</text>
</comment>
<dbReference type="OrthoDB" id="68483at2759"/>
<evidence type="ECO:0000313" key="4">
    <source>
        <dbReference type="EMBL" id="ETO05627.1"/>
    </source>
</evidence>
<dbReference type="GO" id="GO:0004674">
    <property type="term" value="F:protein serine/threonine kinase activity"/>
    <property type="evidence" value="ECO:0007669"/>
    <property type="project" value="TreeGrafter"/>
</dbReference>
<dbReference type="InterPro" id="IPR011009">
    <property type="entry name" value="Kinase-like_dom_sf"/>
</dbReference>
<dbReference type="Pfam" id="PF00069">
    <property type="entry name" value="Pkinase"/>
    <property type="match status" value="1"/>
</dbReference>
<dbReference type="PROSITE" id="PS50011">
    <property type="entry name" value="PROTEIN_KINASE_DOM"/>
    <property type="match status" value="1"/>
</dbReference>
<dbReference type="PANTHER" id="PTHR24346">
    <property type="entry name" value="MAP/MICROTUBULE AFFINITY-REGULATING KINASE"/>
    <property type="match status" value="1"/>
</dbReference>
<dbReference type="GO" id="GO:0005524">
    <property type="term" value="F:ATP binding"/>
    <property type="evidence" value="ECO:0007669"/>
    <property type="project" value="UniProtKB-KW"/>
</dbReference>
<dbReference type="GO" id="GO:0005737">
    <property type="term" value="C:cytoplasm"/>
    <property type="evidence" value="ECO:0007669"/>
    <property type="project" value="TreeGrafter"/>
</dbReference>
<sequence length="226" mass="25564">MEYMEHGALLKMNGKMTYEPIQDLQTIRKYLRDIILGLDYLHSKRVIHGDIKPENLLVGPDFVVRIADFGVSYILESDNPFVTKALGTPAFTAPECENKCFLAFPLDIWALGVTLVMMITGICPFAGDTIQDTFEKIQIHTPVIPPDLPTNLKHLITALLTKDPSQRIIMSQLKEHPWVTRNGEESLRQPYETITDNTTQKECDSTKFSQVEIISMNEDNADLNPS</sequence>
<dbReference type="SUPFAM" id="SSF56112">
    <property type="entry name" value="Protein kinase-like (PK-like)"/>
    <property type="match status" value="1"/>
</dbReference>
<dbReference type="InterPro" id="IPR000719">
    <property type="entry name" value="Prot_kinase_dom"/>
</dbReference>
<accession>X6LWV0</accession>
<reference evidence="4 5" key="1">
    <citation type="journal article" date="2013" name="Curr. Biol.">
        <title>The Genome of the Foraminiferan Reticulomyxa filosa.</title>
        <authorList>
            <person name="Glockner G."/>
            <person name="Hulsmann N."/>
            <person name="Schleicher M."/>
            <person name="Noegel A.A."/>
            <person name="Eichinger L."/>
            <person name="Gallinger C."/>
            <person name="Pawlowski J."/>
            <person name="Sierra R."/>
            <person name="Euteneuer U."/>
            <person name="Pillet L."/>
            <person name="Moustafa A."/>
            <person name="Platzer M."/>
            <person name="Groth M."/>
            <person name="Szafranski K."/>
            <person name="Schliwa M."/>
        </authorList>
    </citation>
    <scope>NUCLEOTIDE SEQUENCE [LARGE SCALE GENOMIC DNA]</scope>
</reference>
<evidence type="ECO:0000256" key="2">
    <source>
        <dbReference type="ARBA" id="ARBA00022840"/>
    </source>
</evidence>
<dbReference type="SMART" id="SM00220">
    <property type="entry name" value="S_TKc"/>
    <property type="match status" value="1"/>
</dbReference>
<dbReference type="Proteomes" id="UP000023152">
    <property type="component" value="Unassembled WGS sequence"/>
</dbReference>
<dbReference type="OMA" id="CINTQIV"/>
<evidence type="ECO:0000256" key="1">
    <source>
        <dbReference type="ARBA" id="ARBA00022741"/>
    </source>
</evidence>
<dbReference type="EMBL" id="ASPP01027913">
    <property type="protein sequence ID" value="ETO05627.1"/>
    <property type="molecule type" value="Genomic_DNA"/>
</dbReference>
<dbReference type="PROSITE" id="PS00108">
    <property type="entry name" value="PROTEIN_KINASE_ST"/>
    <property type="match status" value="1"/>
</dbReference>
<organism evidence="4 5">
    <name type="scientific">Reticulomyxa filosa</name>
    <dbReference type="NCBI Taxonomy" id="46433"/>
    <lineage>
        <taxon>Eukaryota</taxon>
        <taxon>Sar</taxon>
        <taxon>Rhizaria</taxon>
        <taxon>Retaria</taxon>
        <taxon>Foraminifera</taxon>
        <taxon>Monothalamids</taxon>
        <taxon>Reticulomyxidae</taxon>
        <taxon>Reticulomyxa</taxon>
    </lineage>
</organism>
<keyword evidence="2" id="KW-0067">ATP-binding</keyword>
<keyword evidence="5" id="KW-1185">Reference proteome</keyword>
<evidence type="ECO:0000259" key="3">
    <source>
        <dbReference type="PROSITE" id="PS50011"/>
    </source>
</evidence>
<name>X6LWV0_RETFI</name>
<dbReference type="AlphaFoldDB" id="X6LWV0"/>